<evidence type="ECO:0000256" key="4">
    <source>
        <dbReference type="ARBA" id="ARBA00023136"/>
    </source>
</evidence>
<dbReference type="GeneTree" id="ENSGT01030000234625"/>
<dbReference type="GO" id="GO:0016020">
    <property type="term" value="C:membrane"/>
    <property type="evidence" value="ECO:0007669"/>
    <property type="project" value="UniProtKB-SubCell"/>
</dbReference>
<sequence>CGHLWADLRYCNSSTIGAARRSDRRCWFLQGPGAPRVFGRRWIVLFLFSVLGFLQGLIWNTWGPIQNSARAAYNFTGLDIALLVLWGPIGFLPCFLFMWLMDNRGLRVTVLLTSLLTVLGSGLRCDERATATALASMLSYLGAACSFLIGPLVDRIEEVLYAEFGVTSLLFAAILAYFPSRPPVPPSVAAASYRNSICRLLGNVRFLLLLLAYAVPLGFYSGWSGVLDLILTPAQISQVDAGWIDFWSLVGGCILGIGVARLADFIRGTLKLILVVLFSGATLSATWFTLTFMSNVTHLPITTATLYTSCILLGVFLNGTVPIFFELFVETVYPVPEGIACGLVTFLNNVFMGVLLLLLTFYHTDLSWLNWCLTGSSLLSLLFILCFRESYDRLYLDWPRRGEGALRAESSGRGEGASCVRDYKPLTRHILFLGHVTKVEGHHCGSVVAVMSLIK</sequence>
<feature type="transmembrane region" description="Helical" evidence="5">
    <location>
        <begin position="132"/>
        <end position="153"/>
    </location>
</feature>
<feature type="transmembrane region" description="Helical" evidence="5">
    <location>
        <begin position="272"/>
        <end position="294"/>
    </location>
</feature>
<keyword evidence="3 5" id="KW-1133">Transmembrane helix</keyword>
<evidence type="ECO:0000256" key="1">
    <source>
        <dbReference type="ARBA" id="ARBA00004141"/>
    </source>
</evidence>
<dbReference type="AlphaFoldDB" id="A0A8C5LXK6"/>
<accession>A0A8C5LXK6</accession>
<dbReference type="Gene3D" id="1.20.1250.20">
    <property type="entry name" value="MFS general substrate transporter like domains"/>
    <property type="match status" value="1"/>
</dbReference>
<keyword evidence="4 5" id="KW-0472">Membrane</keyword>
<reference evidence="6" key="1">
    <citation type="submission" date="2025-08" db="UniProtKB">
        <authorList>
            <consortium name="Ensembl"/>
        </authorList>
    </citation>
    <scope>IDENTIFICATION</scope>
</reference>
<dbReference type="PANTHER" id="PTHR10924:SF27">
    <property type="entry name" value="SOLUTE CARRIER FAMILY 49 MEMBER 4"/>
    <property type="match status" value="1"/>
</dbReference>
<evidence type="ECO:0000256" key="5">
    <source>
        <dbReference type="SAM" id="Phobius"/>
    </source>
</evidence>
<feature type="transmembrane region" description="Helical" evidence="5">
    <location>
        <begin position="306"/>
        <end position="329"/>
    </location>
</feature>
<keyword evidence="7" id="KW-1185">Reference proteome</keyword>
<evidence type="ECO:0000256" key="2">
    <source>
        <dbReference type="ARBA" id="ARBA00022692"/>
    </source>
</evidence>
<dbReference type="Proteomes" id="UP000694569">
    <property type="component" value="Unplaced"/>
</dbReference>
<evidence type="ECO:0008006" key="8">
    <source>
        <dbReference type="Google" id="ProtNLM"/>
    </source>
</evidence>
<dbReference type="InterPro" id="IPR036259">
    <property type="entry name" value="MFS_trans_sf"/>
</dbReference>
<feature type="transmembrane region" description="Helical" evidence="5">
    <location>
        <begin position="241"/>
        <end position="260"/>
    </location>
</feature>
<keyword evidence="2 5" id="KW-0812">Transmembrane</keyword>
<dbReference type="InterPro" id="IPR049680">
    <property type="entry name" value="FLVCR1-2_SLC49-like"/>
</dbReference>
<feature type="transmembrane region" description="Helical" evidence="5">
    <location>
        <begin position="42"/>
        <end position="59"/>
    </location>
</feature>
<dbReference type="Ensembl" id="ENSLLET00000005785.1">
    <property type="protein sequence ID" value="ENSLLEP00000005544.1"/>
    <property type="gene ID" value="ENSLLEG00000003512.1"/>
</dbReference>
<organism evidence="6 7">
    <name type="scientific">Leptobrachium leishanense</name>
    <name type="common">Leishan spiny toad</name>
    <dbReference type="NCBI Taxonomy" id="445787"/>
    <lineage>
        <taxon>Eukaryota</taxon>
        <taxon>Metazoa</taxon>
        <taxon>Chordata</taxon>
        <taxon>Craniata</taxon>
        <taxon>Vertebrata</taxon>
        <taxon>Euteleostomi</taxon>
        <taxon>Amphibia</taxon>
        <taxon>Batrachia</taxon>
        <taxon>Anura</taxon>
        <taxon>Pelobatoidea</taxon>
        <taxon>Megophryidae</taxon>
        <taxon>Leptobrachium</taxon>
    </lineage>
</organism>
<evidence type="ECO:0000256" key="3">
    <source>
        <dbReference type="ARBA" id="ARBA00022989"/>
    </source>
</evidence>
<feature type="transmembrane region" description="Helical" evidence="5">
    <location>
        <begin position="368"/>
        <end position="387"/>
    </location>
</feature>
<comment type="subcellular location">
    <subcellularLocation>
        <location evidence="1">Membrane</location>
        <topology evidence="1">Multi-pass membrane protein</topology>
    </subcellularLocation>
</comment>
<feature type="transmembrane region" description="Helical" evidence="5">
    <location>
        <begin position="159"/>
        <end position="179"/>
    </location>
</feature>
<feature type="transmembrane region" description="Helical" evidence="5">
    <location>
        <begin position="200"/>
        <end position="221"/>
    </location>
</feature>
<dbReference type="SUPFAM" id="SSF103473">
    <property type="entry name" value="MFS general substrate transporter"/>
    <property type="match status" value="1"/>
</dbReference>
<proteinExistence type="predicted"/>
<dbReference type="PANTHER" id="PTHR10924">
    <property type="entry name" value="MAJOR FACILITATOR SUPERFAMILY PROTEIN-RELATED"/>
    <property type="match status" value="1"/>
</dbReference>
<reference evidence="6" key="2">
    <citation type="submission" date="2025-09" db="UniProtKB">
        <authorList>
            <consortium name="Ensembl"/>
        </authorList>
    </citation>
    <scope>IDENTIFICATION</scope>
</reference>
<feature type="transmembrane region" description="Helical" evidence="5">
    <location>
        <begin position="80"/>
        <end position="100"/>
    </location>
</feature>
<dbReference type="OrthoDB" id="422206at2759"/>
<name>A0A8C5LXK6_9ANUR</name>
<protein>
    <recommendedName>
        <fullName evidence="8">Solute carrier family 49 member 4</fullName>
    </recommendedName>
</protein>
<feature type="transmembrane region" description="Helical" evidence="5">
    <location>
        <begin position="341"/>
        <end position="362"/>
    </location>
</feature>
<evidence type="ECO:0000313" key="7">
    <source>
        <dbReference type="Proteomes" id="UP000694569"/>
    </source>
</evidence>
<evidence type="ECO:0000313" key="6">
    <source>
        <dbReference type="Ensembl" id="ENSLLEP00000005544.1"/>
    </source>
</evidence>